<dbReference type="InterPro" id="IPR022572">
    <property type="entry name" value="DNA_rep/recomb_RecO_N"/>
</dbReference>
<dbReference type="Pfam" id="PF02565">
    <property type="entry name" value="RecO_C"/>
    <property type="match status" value="1"/>
</dbReference>
<proteinExistence type="inferred from homology"/>
<dbReference type="InterPro" id="IPR042242">
    <property type="entry name" value="RecO_C"/>
</dbReference>
<dbReference type="AlphaFoldDB" id="A0A937I9P3"/>
<dbReference type="Gene3D" id="2.40.50.140">
    <property type="entry name" value="Nucleic acid-binding proteins"/>
    <property type="match status" value="1"/>
</dbReference>
<accession>A0A937I9P3</accession>
<evidence type="ECO:0000256" key="1">
    <source>
        <dbReference type="ARBA" id="ARBA00003065"/>
    </source>
</evidence>
<evidence type="ECO:0000256" key="5">
    <source>
        <dbReference type="ARBA" id="ARBA00023172"/>
    </source>
</evidence>
<keyword evidence="6 8" id="KW-0234">DNA repair</keyword>
<reference evidence="10" key="1">
    <citation type="submission" date="2020-10" db="EMBL/GenBank/DDBJ databases">
        <title>Microbiome of the Black Sea water column analyzed by genome centric metagenomics.</title>
        <authorList>
            <person name="Cabello-Yeves P.J."/>
            <person name="Callieri C."/>
            <person name="Picazo A."/>
            <person name="Mehrshad M."/>
            <person name="Haro-Moreno J.M."/>
            <person name="Roda-Garcia J."/>
            <person name="Dzembekova N."/>
            <person name="Slabakova V."/>
            <person name="Slabakova N."/>
            <person name="Moncheva S."/>
            <person name="Rodriguez-Valera F."/>
        </authorList>
    </citation>
    <scope>NUCLEOTIDE SEQUENCE</scope>
    <source>
        <strain evidence="10">BS307-5m-G50</strain>
    </source>
</reference>
<evidence type="ECO:0000256" key="2">
    <source>
        <dbReference type="ARBA" id="ARBA00007452"/>
    </source>
</evidence>
<comment type="function">
    <text evidence="1 8">Involved in DNA repair and RecF pathway recombination.</text>
</comment>
<evidence type="ECO:0000256" key="3">
    <source>
        <dbReference type="ARBA" id="ARBA00021310"/>
    </source>
</evidence>
<gene>
    <name evidence="8 10" type="primary">recO</name>
    <name evidence="10" type="ORF">ISQ64_03655</name>
</gene>
<dbReference type="HAMAP" id="MF_00201">
    <property type="entry name" value="RecO"/>
    <property type="match status" value="1"/>
</dbReference>
<organism evidence="10 11">
    <name type="scientific">SAR86 cluster bacterium</name>
    <dbReference type="NCBI Taxonomy" id="2030880"/>
    <lineage>
        <taxon>Bacteria</taxon>
        <taxon>Pseudomonadati</taxon>
        <taxon>Pseudomonadota</taxon>
        <taxon>Gammaproteobacteria</taxon>
        <taxon>SAR86 cluster</taxon>
    </lineage>
</organism>
<keyword evidence="4 8" id="KW-0227">DNA damage</keyword>
<dbReference type="PANTHER" id="PTHR33991">
    <property type="entry name" value="DNA REPAIR PROTEIN RECO"/>
    <property type="match status" value="1"/>
</dbReference>
<dbReference type="GO" id="GO:0006302">
    <property type="term" value="P:double-strand break repair"/>
    <property type="evidence" value="ECO:0007669"/>
    <property type="project" value="TreeGrafter"/>
</dbReference>
<dbReference type="SUPFAM" id="SSF57863">
    <property type="entry name" value="ArfGap/RecO-like zinc finger"/>
    <property type="match status" value="1"/>
</dbReference>
<dbReference type="Proteomes" id="UP000711391">
    <property type="component" value="Unassembled WGS sequence"/>
</dbReference>
<evidence type="ECO:0000256" key="8">
    <source>
        <dbReference type="HAMAP-Rule" id="MF_00201"/>
    </source>
</evidence>
<dbReference type="InterPro" id="IPR012340">
    <property type="entry name" value="NA-bd_OB-fold"/>
</dbReference>
<sequence length="231" mass="26551">MNHNEWDDCFLLHQRSHGETSLIADVFTKKNGKISVIAKGAKNPKSKYFGYLSPFVKLKITYSGRSDLKTLTNIDRDFSHSSNNLSKTIYSLLYINELLVRLLPKDAVQEDLFNLYENFLIDIHSGDDVELTLRHFEFDLLDLLGYGLNFDSEISEDKFIDPNKTYSFIPESGFSESKASNFSGKDIINIKNRKLSEVSKKHLKLIAQKAIHFCLDGRDLSSREIFRKIQS</sequence>
<dbReference type="EMBL" id="JADHQD010000020">
    <property type="protein sequence ID" value="MBL6818481.1"/>
    <property type="molecule type" value="Genomic_DNA"/>
</dbReference>
<dbReference type="PANTHER" id="PTHR33991:SF1">
    <property type="entry name" value="DNA REPAIR PROTEIN RECO"/>
    <property type="match status" value="1"/>
</dbReference>
<dbReference type="Pfam" id="PF11967">
    <property type="entry name" value="RecO_N"/>
    <property type="match status" value="1"/>
</dbReference>
<evidence type="ECO:0000256" key="6">
    <source>
        <dbReference type="ARBA" id="ARBA00023204"/>
    </source>
</evidence>
<evidence type="ECO:0000313" key="11">
    <source>
        <dbReference type="Proteomes" id="UP000711391"/>
    </source>
</evidence>
<dbReference type="GO" id="GO:0006310">
    <property type="term" value="P:DNA recombination"/>
    <property type="evidence" value="ECO:0007669"/>
    <property type="project" value="UniProtKB-UniRule"/>
</dbReference>
<evidence type="ECO:0000256" key="7">
    <source>
        <dbReference type="ARBA" id="ARBA00033409"/>
    </source>
</evidence>
<feature type="domain" description="DNA replication/recombination mediator RecO N-terminal" evidence="9">
    <location>
        <begin position="5"/>
        <end position="74"/>
    </location>
</feature>
<protein>
    <recommendedName>
        <fullName evidence="3 8">DNA repair protein RecO</fullName>
    </recommendedName>
    <alternativeName>
        <fullName evidence="7 8">Recombination protein O</fullName>
    </alternativeName>
</protein>
<evidence type="ECO:0000256" key="4">
    <source>
        <dbReference type="ARBA" id="ARBA00022763"/>
    </source>
</evidence>
<dbReference type="Gene3D" id="1.20.1440.120">
    <property type="entry name" value="Recombination protein O, C-terminal domain"/>
    <property type="match status" value="1"/>
</dbReference>
<dbReference type="GO" id="GO:0043590">
    <property type="term" value="C:bacterial nucleoid"/>
    <property type="evidence" value="ECO:0007669"/>
    <property type="project" value="TreeGrafter"/>
</dbReference>
<evidence type="ECO:0000313" key="10">
    <source>
        <dbReference type="EMBL" id="MBL6818481.1"/>
    </source>
</evidence>
<comment type="caution">
    <text evidence="10">The sequence shown here is derived from an EMBL/GenBank/DDBJ whole genome shotgun (WGS) entry which is preliminary data.</text>
</comment>
<dbReference type="SUPFAM" id="SSF50249">
    <property type="entry name" value="Nucleic acid-binding proteins"/>
    <property type="match status" value="1"/>
</dbReference>
<evidence type="ECO:0000259" key="9">
    <source>
        <dbReference type="Pfam" id="PF11967"/>
    </source>
</evidence>
<dbReference type="InterPro" id="IPR037278">
    <property type="entry name" value="ARFGAP/RecO"/>
</dbReference>
<dbReference type="InterPro" id="IPR003717">
    <property type="entry name" value="RecO"/>
</dbReference>
<comment type="similarity">
    <text evidence="2 8">Belongs to the RecO family.</text>
</comment>
<dbReference type="NCBIfam" id="TIGR00613">
    <property type="entry name" value="reco"/>
    <property type="match status" value="1"/>
</dbReference>
<keyword evidence="5 8" id="KW-0233">DNA recombination</keyword>
<name>A0A937I9P3_9GAMM</name>